<dbReference type="InterPro" id="IPR024975">
    <property type="entry name" value="NOV_C"/>
</dbReference>
<evidence type="ECO:0000313" key="3">
    <source>
        <dbReference type="Proteomes" id="UP000198656"/>
    </source>
</evidence>
<accession>A0A1G8CJV0</accession>
<evidence type="ECO:0000259" key="1">
    <source>
        <dbReference type="Pfam" id="PF13020"/>
    </source>
</evidence>
<proteinExistence type="predicted"/>
<gene>
    <name evidence="2" type="ORF">SAMN05443529_113108</name>
</gene>
<name>A0A1G8CJV0_9FIRM</name>
<reference evidence="3" key="1">
    <citation type="submission" date="2016-10" db="EMBL/GenBank/DDBJ databases">
        <authorList>
            <person name="Varghese N."/>
            <person name="Submissions S."/>
        </authorList>
    </citation>
    <scope>NUCLEOTIDE SEQUENCE [LARGE SCALE GENOMIC DNA]</scope>
    <source>
        <strain evidence="3">DSM 8344</strain>
    </source>
</reference>
<dbReference type="Proteomes" id="UP000198656">
    <property type="component" value="Unassembled WGS sequence"/>
</dbReference>
<dbReference type="STRING" id="1121419.SAMN05443529_113108"/>
<keyword evidence="3" id="KW-1185">Reference proteome</keyword>
<dbReference type="AlphaFoldDB" id="A0A1G8CJV0"/>
<dbReference type="Pfam" id="PF13020">
    <property type="entry name" value="NOV_C"/>
    <property type="match status" value="1"/>
</dbReference>
<sequence length="217" mass="24871">MSNVSVFSLHDYLPVYDENDKAIVRNGFLNQIAIGSSNLHSQISESMKDTIINDMNTDENSDCPEWVNNNNKLGAFGEEVVLRYLSSLGSNLIHMSKVNSSAGYDIQTNILGETLYYEVKTTRNRFLKFFISYNELKISNINRDSYKIFIVYVNDEHKKIEGYIVSNPIGAFDIDFNVLTQVYETPYVNLLANNFRVQIKETYLDNLKAIDLSKFAK</sequence>
<protein>
    <recommendedName>
        <fullName evidence="1">Protein NO VEIN C-terminal domain-containing protein</fullName>
    </recommendedName>
</protein>
<dbReference type="EMBL" id="FNCP01000013">
    <property type="protein sequence ID" value="SDH45150.1"/>
    <property type="molecule type" value="Genomic_DNA"/>
</dbReference>
<feature type="domain" description="Protein NO VEIN C-terminal" evidence="1">
    <location>
        <begin position="77"/>
        <end position="158"/>
    </location>
</feature>
<evidence type="ECO:0000313" key="2">
    <source>
        <dbReference type="EMBL" id="SDH45150.1"/>
    </source>
</evidence>
<dbReference type="RefSeq" id="WP_092333763.1">
    <property type="nucleotide sequence ID" value="NZ_FNCP01000013.1"/>
</dbReference>
<organism evidence="2 3">
    <name type="scientific">Desulfosporosinus hippei DSM 8344</name>
    <dbReference type="NCBI Taxonomy" id="1121419"/>
    <lineage>
        <taxon>Bacteria</taxon>
        <taxon>Bacillati</taxon>
        <taxon>Bacillota</taxon>
        <taxon>Clostridia</taxon>
        <taxon>Eubacteriales</taxon>
        <taxon>Desulfitobacteriaceae</taxon>
        <taxon>Desulfosporosinus</taxon>
    </lineage>
</organism>